<dbReference type="InterPro" id="IPR050942">
    <property type="entry name" value="F-box_BR-signaling"/>
</dbReference>
<organism evidence="2">
    <name type="scientific">Davidia involucrata</name>
    <name type="common">Dove tree</name>
    <dbReference type="NCBI Taxonomy" id="16924"/>
    <lineage>
        <taxon>Eukaryota</taxon>
        <taxon>Viridiplantae</taxon>
        <taxon>Streptophyta</taxon>
        <taxon>Embryophyta</taxon>
        <taxon>Tracheophyta</taxon>
        <taxon>Spermatophyta</taxon>
        <taxon>Magnoliopsida</taxon>
        <taxon>eudicotyledons</taxon>
        <taxon>Gunneridae</taxon>
        <taxon>Pentapetalae</taxon>
        <taxon>asterids</taxon>
        <taxon>Cornales</taxon>
        <taxon>Nyssaceae</taxon>
        <taxon>Davidia</taxon>
    </lineage>
</organism>
<dbReference type="PANTHER" id="PTHR44259">
    <property type="entry name" value="OS07G0183000 PROTEIN-RELATED"/>
    <property type="match status" value="1"/>
</dbReference>
<dbReference type="InterPro" id="IPR005174">
    <property type="entry name" value="KIB1-4_b-propeller"/>
</dbReference>
<accession>A0A5B7BTW6</accession>
<gene>
    <name evidence="2" type="ORF">Din_039974</name>
</gene>
<dbReference type="PANTHER" id="PTHR44259:SF107">
    <property type="entry name" value="F-BOX PROTEIN SKIP23-LIKE"/>
    <property type="match status" value="1"/>
</dbReference>
<protein>
    <recommendedName>
        <fullName evidence="1">KIB1-4 beta-propeller domain-containing protein</fullName>
    </recommendedName>
</protein>
<dbReference type="AlphaFoldDB" id="A0A5B7BTW6"/>
<evidence type="ECO:0000259" key="1">
    <source>
        <dbReference type="Pfam" id="PF03478"/>
    </source>
</evidence>
<proteinExistence type="predicted"/>
<dbReference type="Pfam" id="PF03478">
    <property type="entry name" value="Beta-prop_KIB1-4"/>
    <property type="match status" value="1"/>
</dbReference>
<feature type="domain" description="KIB1-4 beta-propeller" evidence="1">
    <location>
        <begin position="76"/>
        <end position="329"/>
    </location>
</feature>
<evidence type="ECO:0000313" key="2">
    <source>
        <dbReference type="EMBL" id="MPA70533.1"/>
    </source>
</evidence>
<sequence length="387" mass="44017">MHQRRKLMRTKDENDELLKLPRHVVNLITGKLNVCEFIRFGAVCAPWRSIAEAIIPYQESQIPWLILGHTNQAHRLFNLLDRRVYEIQTPYGNLGYQIAGSNYGWFISRHIFNPFTGDEISLPKYDGWMENAVLSKAPSSSCGKDRACRKSMDCVVVASDCVYKLAFCRPSDIIWTHVRFQSPSIEDIAVFNGCVYVLSWGGNLLLYDLDTYRSRYFDMGLDVDHLESHVHCWYLVQSCGELLMVRRTHTLYEGSQTSCRPTSFKVFKLDIFGGGPKWVKVESLGEQALFVGRCCSLSLPAINYLHGIRRNCIYFTNDRLLERILFGGIQRKVGNSAGISALHATGVFSLEDGSIESYLPDDLQFNAAGRHVLWLSSKFHFGKPAAH</sequence>
<reference evidence="2" key="1">
    <citation type="submission" date="2019-08" db="EMBL/GenBank/DDBJ databases">
        <title>Reference gene set and small RNA set construction with multiple tissues from Davidia involucrata Baill.</title>
        <authorList>
            <person name="Yang H."/>
            <person name="Zhou C."/>
            <person name="Li G."/>
            <person name="Wang J."/>
            <person name="Gao P."/>
            <person name="Wang M."/>
            <person name="Wang R."/>
            <person name="Zhao Y."/>
        </authorList>
    </citation>
    <scope>NUCLEOTIDE SEQUENCE</scope>
    <source>
        <tissue evidence="2">Mixed with DoveR01_LX</tissue>
    </source>
</reference>
<name>A0A5B7BTW6_DAVIN</name>
<dbReference type="EMBL" id="GHES01039974">
    <property type="protein sequence ID" value="MPA70533.1"/>
    <property type="molecule type" value="Transcribed_RNA"/>
</dbReference>